<name>A0A7S4N9Y9_GUITH</name>
<organism evidence="1">
    <name type="scientific">Guillardia theta</name>
    <name type="common">Cryptophyte</name>
    <name type="synonym">Cryptomonas phi</name>
    <dbReference type="NCBI Taxonomy" id="55529"/>
    <lineage>
        <taxon>Eukaryota</taxon>
        <taxon>Cryptophyceae</taxon>
        <taxon>Pyrenomonadales</taxon>
        <taxon>Geminigeraceae</taxon>
        <taxon>Guillardia</taxon>
    </lineage>
</organism>
<dbReference type="PANTHER" id="PTHR28494">
    <property type="entry name" value="UPF0600 PROTEIN C5ORF51"/>
    <property type="match status" value="1"/>
</dbReference>
<proteinExistence type="predicted"/>
<gene>
    <name evidence="1" type="ORF">GTHE00462_LOCUS7517</name>
</gene>
<dbReference type="GO" id="GO:0000423">
    <property type="term" value="P:mitophagy"/>
    <property type="evidence" value="ECO:0007669"/>
    <property type="project" value="InterPro"/>
</dbReference>
<dbReference type="OMA" id="NEGKEHP"/>
<reference evidence="1" key="1">
    <citation type="submission" date="2021-01" db="EMBL/GenBank/DDBJ databases">
        <authorList>
            <person name="Corre E."/>
            <person name="Pelletier E."/>
            <person name="Niang G."/>
            <person name="Scheremetjew M."/>
            <person name="Finn R."/>
            <person name="Kale V."/>
            <person name="Holt S."/>
            <person name="Cochrane G."/>
            <person name="Meng A."/>
            <person name="Brown T."/>
            <person name="Cohen L."/>
        </authorList>
    </citation>
    <scope>NUCLEOTIDE SEQUENCE</scope>
    <source>
        <strain evidence="1">CCMP 2712</strain>
    </source>
</reference>
<protein>
    <submittedName>
        <fullName evidence="1">Uncharacterized protein</fullName>
    </submittedName>
</protein>
<sequence>MTSQSEPELFREICSRAKRIEQLYVFLPVCWRKSKFMIFDLKNAAQYNGTECIAKGVDPGSGRIMTRLLNQDQNELLIKHENLQLVNLNLDEKSEPVLCKAKERLSVSSSTSVPMTREGLASSIVNLTQGLLDVTFAIENNMVDDDFSNKSLFREILSTLKGVEDLCLKYCACFGDKPSNGTEAMKEVLGDGMAECVHWRRGALAYMFTAVEANFQHELELSLIEEGLEQFESMLGTRGKKYQEDADDCEGNEDVREMLKNSILSDTHLLSVVYSGEMCYWAWKDQNVSASSEDVKTSFRARAVSFLKKYLHIVSIMTKAGPNSVGSGWDTTRAESLISELQGQ</sequence>
<dbReference type="InterPro" id="IPR037657">
    <property type="entry name" value="RIMC1"/>
</dbReference>
<dbReference type="EMBL" id="HBKN01009543">
    <property type="protein sequence ID" value="CAE2273704.1"/>
    <property type="molecule type" value="Transcribed_RNA"/>
</dbReference>
<dbReference type="Pfam" id="PF17716">
    <property type="entry name" value="RIMC1"/>
    <property type="match status" value="1"/>
</dbReference>
<accession>A0A7S4N9Y9</accession>
<dbReference type="PANTHER" id="PTHR28494:SF1">
    <property type="entry name" value="RAB7A-INTERACTING MON1-CCZ1 COMPLEX SUBUNIT 1"/>
    <property type="match status" value="1"/>
</dbReference>
<evidence type="ECO:0000313" key="1">
    <source>
        <dbReference type="EMBL" id="CAE2273704.1"/>
    </source>
</evidence>
<dbReference type="AlphaFoldDB" id="A0A7S4N9Y9"/>